<sequence>MRDFIGKPVLCLLWISLLQGCMVQSVEYDHTASIECLSDPMGPLYKSGIIQNGDFNNGLMGWSTYRNIKAGVRRSSQSGNNFAVVHGAGSSQLSGTGTGTNAAALSHSVYQKVQMQGDTHYSLSAWLRVSAGTAHVRAMVKAPNGENITAGAIDVQSGCWTMLKGGMTAHAYHSGPGEIFFESDDHVDIWVDSVSLQPFSFEEWDAHALQSANKARRSTVKVVVRGADGKPMAHANMSIELLRAGFPFGNTMTKEILNIPAYEKWFTSRFTVATMENEMKWYSTEWNQNQEDYRIPDAMLKLAQKYGIKVRGHNVFWDDQNSQIRWVRPMNVNQLKAAMQKRLKSVVSRYVGKVIHWDVVNENLHFNFFETKLGPNASPQIYQQVGQIDHNAVLFMNEFNTLEQPMDPNGTPTKYVAKMKLIRGYPGNGGLKLGVGLESHFSTPNIPYVRGALDTLAQLKLPMWMTEVDVVKGPNQVKYLEQVLREGYGHPGVQGIIMWAAWHANGCYVMCLTDNSFKNLPVGALVDKLIAEWKTHKTAATTDANGVVDLDLVHGDYSLAVNHPSLQSAAIHTMTVDAESLSEHTISLKA</sequence>
<dbReference type="STRING" id="15368.A0A2K2CZ54"/>
<dbReference type="SUPFAM" id="SSF49785">
    <property type="entry name" value="Galactose-binding domain-like"/>
    <property type="match status" value="1"/>
</dbReference>
<evidence type="ECO:0000256" key="5">
    <source>
        <dbReference type="SAM" id="SignalP"/>
    </source>
</evidence>
<name>A0A2K2CZ54_BRADI</name>
<dbReference type="GO" id="GO:0031176">
    <property type="term" value="F:endo-1,4-beta-xylanase activity"/>
    <property type="evidence" value="ECO:0000318"/>
    <property type="project" value="GO_Central"/>
</dbReference>
<dbReference type="AlphaFoldDB" id="A0A2K2CZ54"/>
<dbReference type="GeneID" id="100833088"/>
<accession>A0A2K2CZ54</accession>
<comment type="similarity">
    <text evidence="1">Belongs to the glycosyl hydrolase 10 (cellulase F) family.</text>
</comment>
<reference evidence="8" key="3">
    <citation type="submission" date="2018-08" db="UniProtKB">
        <authorList>
            <consortium name="EnsemblPlants"/>
        </authorList>
    </citation>
    <scope>IDENTIFICATION</scope>
    <source>
        <strain evidence="8">cv. Bd21</strain>
    </source>
</reference>
<dbReference type="FunCoup" id="A0A2K2CZ54">
    <property type="interactions" value="7"/>
</dbReference>
<dbReference type="Gene3D" id="2.60.120.260">
    <property type="entry name" value="Galactose-binding domain-like"/>
    <property type="match status" value="1"/>
</dbReference>
<keyword evidence="4" id="KW-0624">Polysaccharide degradation</keyword>
<evidence type="ECO:0000256" key="2">
    <source>
        <dbReference type="ARBA" id="ARBA00022801"/>
    </source>
</evidence>
<keyword evidence="5" id="KW-0732">Signal</keyword>
<reference evidence="7 8" key="1">
    <citation type="journal article" date="2010" name="Nature">
        <title>Genome sequencing and analysis of the model grass Brachypodium distachyon.</title>
        <authorList>
            <consortium name="International Brachypodium Initiative"/>
        </authorList>
    </citation>
    <scope>NUCLEOTIDE SEQUENCE [LARGE SCALE GENOMIC DNA]</scope>
    <source>
        <strain evidence="7 8">Bd21</strain>
    </source>
</reference>
<dbReference type="GO" id="GO:0045493">
    <property type="term" value="P:xylan catabolic process"/>
    <property type="evidence" value="ECO:0000318"/>
    <property type="project" value="GO_Central"/>
</dbReference>
<feature type="chain" id="PRO_5043158577" description="GH10 domain-containing protein" evidence="5">
    <location>
        <begin position="26"/>
        <end position="590"/>
    </location>
</feature>
<dbReference type="SUPFAM" id="SSF51445">
    <property type="entry name" value="(Trans)glycosidases"/>
    <property type="match status" value="1"/>
</dbReference>
<evidence type="ECO:0000259" key="6">
    <source>
        <dbReference type="PROSITE" id="PS51760"/>
    </source>
</evidence>
<dbReference type="OrthoDB" id="3055998at2759"/>
<dbReference type="EnsemblPlants" id="PNT67306">
    <property type="protein sequence ID" value="PNT67306"/>
    <property type="gene ID" value="BRADI_3g24410v3"/>
</dbReference>
<keyword evidence="2" id="KW-0378">Hydrolase</keyword>
<dbReference type="SMART" id="SM00633">
    <property type="entry name" value="Glyco_10"/>
    <property type="match status" value="1"/>
</dbReference>
<proteinExistence type="inferred from homology"/>
<dbReference type="PROSITE" id="PS51760">
    <property type="entry name" value="GH10_2"/>
    <property type="match status" value="1"/>
</dbReference>
<feature type="domain" description="GH10" evidence="6">
    <location>
        <begin position="235"/>
        <end position="529"/>
    </location>
</feature>
<dbReference type="InterPro" id="IPR001000">
    <property type="entry name" value="GH10_dom"/>
</dbReference>
<gene>
    <name evidence="8" type="primary">LOC100833088</name>
    <name evidence="7" type="ORF">BRADI_3g24410v3</name>
</gene>
<dbReference type="RefSeq" id="XP_003571749.1">
    <property type="nucleotide sequence ID" value="XM_003571701.4"/>
</dbReference>
<dbReference type="InterPro" id="IPR017853">
    <property type="entry name" value="GH"/>
</dbReference>
<dbReference type="Proteomes" id="UP000008810">
    <property type="component" value="Chromosome 3"/>
</dbReference>
<evidence type="ECO:0000256" key="1">
    <source>
        <dbReference type="ARBA" id="ARBA00007495"/>
    </source>
</evidence>
<dbReference type="InterPro" id="IPR008979">
    <property type="entry name" value="Galactose-bd-like_sf"/>
</dbReference>
<evidence type="ECO:0000256" key="3">
    <source>
        <dbReference type="ARBA" id="ARBA00023277"/>
    </source>
</evidence>
<evidence type="ECO:0000313" key="7">
    <source>
        <dbReference type="EMBL" id="PNT67306.1"/>
    </source>
</evidence>
<dbReference type="InterPro" id="IPR044846">
    <property type="entry name" value="GH10"/>
</dbReference>
<evidence type="ECO:0000256" key="4">
    <source>
        <dbReference type="ARBA" id="ARBA00023326"/>
    </source>
</evidence>
<dbReference type="PANTHER" id="PTHR31490:SF8">
    <property type="entry name" value="OS10G0351700 PROTEIN"/>
    <property type="match status" value="1"/>
</dbReference>
<reference evidence="7" key="2">
    <citation type="submission" date="2017-06" db="EMBL/GenBank/DDBJ databases">
        <title>WGS assembly of Brachypodium distachyon.</title>
        <authorList>
            <consortium name="The International Brachypodium Initiative"/>
            <person name="Lucas S."/>
            <person name="Harmon-Smith M."/>
            <person name="Lail K."/>
            <person name="Tice H."/>
            <person name="Grimwood J."/>
            <person name="Bruce D."/>
            <person name="Barry K."/>
            <person name="Shu S."/>
            <person name="Lindquist E."/>
            <person name="Wang M."/>
            <person name="Pitluck S."/>
            <person name="Vogel J.P."/>
            <person name="Garvin D.F."/>
            <person name="Mockler T.C."/>
            <person name="Schmutz J."/>
            <person name="Rokhsar D."/>
            <person name="Bevan M.W."/>
        </authorList>
    </citation>
    <scope>NUCLEOTIDE SEQUENCE</scope>
    <source>
        <strain evidence="7">Bd21</strain>
    </source>
</reference>
<keyword evidence="9" id="KW-1185">Reference proteome</keyword>
<organism evidence="7">
    <name type="scientific">Brachypodium distachyon</name>
    <name type="common">Purple false brome</name>
    <name type="synonym">Trachynia distachya</name>
    <dbReference type="NCBI Taxonomy" id="15368"/>
    <lineage>
        <taxon>Eukaryota</taxon>
        <taxon>Viridiplantae</taxon>
        <taxon>Streptophyta</taxon>
        <taxon>Embryophyta</taxon>
        <taxon>Tracheophyta</taxon>
        <taxon>Spermatophyta</taxon>
        <taxon>Magnoliopsida</taxon>
        <taxon>Liliopsida</taxon>
        <taxon>Poales</taxon>
        <taxon>Poaceae</taxon>
        <taxon>BOP clade</taxon>
        <taxon>Pooideae</taxon>
        <taxon>Stipodae</taxon>
        <taxon>Brachypodieae</taxon>
        <taxon>Brachypodium</taxon>
    </lineage>
</organism>
<protein>
    <recommendedName>
        <fullName evidence="6">GH10 domain-containing protein</fullName>
    </recommendedName>
</protein>
<dbReference type="Gramene" id="PNT67306">
    <property type="protein sequence ID" value="PNT67306"/>
    <property type="gene ID" value="BRADI_3g24410v3"/>
</dbReference>
<dbReference type="Gene3D" id="3.20.20.80">
    <property type="entry name" value="Glycosidases"/>
    <property type="match status" value="1"/>
</dbReference>
<dbReference type="PANTHER" id="PTHR31490">
    <property type="entry name" value="GLYCOSYL HYDROLASE"/>
    <property type="match status" value="1"/>
</dbReference>
<dbReference type="PROSITE" id="PS51257">
    <property type="entry name" value="PROKAR_LIPOPROTEIN"/>
    <property type="match status" value="1"/>
</dbReference>
<feature type="signal peptide" evidence="5">
    <location>
        <begin position="1"/>
        <end position="25"/>
    </location>
</feature>
<evidence type="ECO:0000313" key="8">
    <source>
        <dbReference type="EnsemblPlants" id="PNT67306"/>
    </source>
</evidence>
<keyword evidence="3" id="KW-0119">Carbohydrate metabolism</keyword>
<dbReference type="Pfam" id="PF00331">
    <property type="entry name" value="Glyco_hydro_10"/>
    <property type="match status" value="1"/>
</dbReference>
<evidence type="ECO:0000313" key="9">
    <source>
        <dbReference type="Proteomes" id="UP000008810"/>
    </source>
</evidence>
<dbReference type="KEGG" id="bdi:100833088"/>
<dbReference type="EMBL" id="CM000882">
    <property type="protein sequence ID" value="PNT67306.1"/>
    <property type="molecule type" value="Genomic_DNA"/>
</dbReference>